<proteinExistence type="predicted"/>
<reference evidence="2" key="2">
    <citation type="submission" date="2023-02" db="EMBL/GenBank/DDBJ databases">
        <title>A novel hydrolase synthesized by Rhodococcus erythropolis HQ is responsible for the detoxification of Zearalenone.</title>
        <authorList>
            <person name="Hu J."/>
            <person name="Xu J."/>
        </authorList>
    </citation>
    <scope>NUCLEOTIDE SEQUENCE</scope>
    <source>
        <strain evidence="2">HQ</strain>
    </source>
</reference>
<dbReference type="AlphaFoldDB" id="A0A069J6C8"/>
<evidence type="ECO:0000313" key="4">
    <source>
        <dbReference type="Proteomes" id="UP000230886"/>
    </source>
</evidence>
<evidence type="ECO:0000256" key="1">
    <source>
        <dbReference type="SAM" id="Phobius"/>
    </source>
</evidence>
<comment type="caution">
    <text evidence="3">The sequence shown here is derived from an EMBL/GenBank/DDBJ whole genome shotgun (WGS) entry which is preliminary data.</text>
</comment>
<keyword evidence="1" id="KW-0472">Membrane</keyword>
<evidence type="ECO:0000313" key="3">
    <source>
        <dbReference type="EMBL" id="PCK29403.1"/>
    </source>
</evidence>
<reference evidence="3 4" key="1">
    <citation type="submission" date="2017-07" db="EMBL/GenBank/DDBJ databases">
        <title>Draft sequence of Rhodococcus enclensis 23b-28.</title>
        <authorList>
            <person name="Besaury L."/>
            <person name="Sancelme M."/>
            <person name="Amato P."/>
            <person name="Lallement A."/>
            <person name="Delort A.-M."/>
        </authorList>
    </citation>
    <scope>NUCLEOTIDE SEQUENCE [LARGE SCALE GENOMIC DNA]</scope>
    <source>
        <strain evidence="3 4">23b-28</strain>
    </source>
</reference>
<dbReference type="GeneID" id="57484215"/>
<feature type="transmembrane region" description="Helical" evidence="1">
    <location>
        <begin position="12"/>
        <end position="33"/>
    </location>
</feature>
<evidence type="ECO:0000313" key="2">
    <source>
        <dbReference type="EMBL" id="MDE8646788.1"/>
    </source>
</evidence>
<dbReference type="EMBL" id="NOVD01000001">
    <property type="protein sequence ID" value="PCK29403.1"/>
    <property type="molecule type" value="Genomic_DNA"/>
</dbReference>
<keyword evidence="1" id="KW-1133">Transmembrane helix</keyword>
<gene>
    <name evidence="3" type="ORF">CHR55_03260</name>
    <name evidence="2" type="ORF">PXH69_17620</name>
</gene>
<keyword evidence="1" id="KW-0812">Transmembrane</keyword>
<name>A0A069J6C8_RHOSG</name>
<organism evidence="3 4">
    <name type="scientific">Rhodococcus qingshengii</name>
    <dbReference type="NCBI Taxonomy" id="334542"/>
    <lineage>
        <taxon>Bacteria</taxon>
        <taxon>Bacillati</taxon>
        <taxon>Actinomycetota</taxon>
        <taxon>Actinomycetes</taxon>
        <taxon>Mycobacteriales</taxon>
        <taxon>Nocardiaceae</taxon>
        <taxon>Rhodococcus</taxon>
        <taxon>Rhodococcus erythropolis group</taxon>
    </lineage>
</organism>
<dbReference type="RefSeq" id="WP_019746112.1">
    <property type="nucleotide sequence ID" value="NZ_AP023172.1"/>
</dbReference>
<sequence length="69" mass="7416">MRRASRAQRMELIAGFISVFALMALIGAVVAIVKGDPGVMPSLVLLGCVVALGLAFRGYRNAVRAERRE</sequence>
<dbReference type="EMBL" id="JARDXE010000010">
    <property type="protein sequence ID" value="MDE8646788.1"/>
    <property type="molecule type" value="Genomic_DNA"/>
</dbReference>
<feature type="transmembrane region" description="Helical" evidence="1">
    <location>
        <begin position="39"/>
        <end position="59"/>
    </location>
</feature>
<dbReference type="Proteomes" id="UP000230886">
    <property type="component" value="Unassembled WGS sequence"/>
</dbReference>
<dbReference type="Proteomes" id="UP001217325">
    <property type="component" value="Unassembled WGS sequence"/>
</dbReference>
<accession>A0A069J6C8</accession>
<protein>
    <submittedName>
        <fullName evidence="3">Uncharacterized protein</fullName>
    </submittedName>
</protein>
<accession>A0A2A5JIS7</accession>